<dbReference type="GO" id="GO:0016746">
    <property type="term" value="F:acyltransferase activity"/>
    <property type="evidence" value="ECO:0007669"/>
    <property type="project" value="UniProtKB-KW"/>
</dbReference>
<dbReference type="InterPro" id="IPR020019">
    <property type="entry name" value="AcTrfase_PglD-like"/>
</dbReference>
<dbReference type="InterPro" id="IPR041561">
    <property type="entry name" value="PglD_N"/>
</dbReference>
<dbReference type="InterPro" id="IPR050179">
    <property type="entry name" value="Trans_hexapeptide_repeat"/>
</dbReference>
<dbReference type="SUPFAM" id="SSF51161">
    <property type="entry name" value="Trimeric LpxA-like enzymes"/>
    <property type="match status" value="1"/>
</dbReference>
<keyword evidence="3" id="KW-0012">Acyltransferase</keyword>
<evidence type="ECO:0000313" key="4">
    <source>
        <dbReference type="Proteomes" id="UP000548787"/>
    </source>
</evidence>
<dbReference type="AlphaFoldDB" id="A0A7W1T8X6"/>
<comment type="caution">
    <text evidence="3">The sequence shown here is derived from an EMBL/GenBank/DDBJ whole genome shotgun (WGS) entry which is preliminary data.</text>
</comment>
<dbReference type="EMBL" id="JABJVM010000021">
    <property type="protein sequence ID" value="MBA3927599.1"/>
    <property type="molecule type" value="Genomic_DNA"/>
</dbReference>
<evidence type="ECO:0000259" key="2">
    <source>
        <dbReference type="Pfam" id="PF17836"/>
    </source>
</evidence>
<feature type="binding site" evidence="1">
    <location>
        <position position="81"/>
    </location>
    <ligand>
        <name>substrate</name>
    </ligand>
</feature>
<reference evidence="3 4" key="1">
    <citation type="submission" date="2020-08" db="EMBL/GenBank/DDBJ databases">
        <title>Listeria ohnekaius sp. nov. and Listeria portnoyii sp. nov. isolated from non-agricultural and natural environments.</title>
        <authorList>
            <person name="Weller D."/>
            <person name="Belias A.M."/>
            <person name="Liao J."/>
            <person name="Guo S."/>
            <person name="Orsi R.H."/>
            <person name="Wiedmann M."/>
        </authorList>
    </citation>
    <scope>NUCLEOTIDE SEQUENCE [LARGE SCALE GENOMIC DNA]</scope>
    <source>
        <strain evidence="3 4">FSL W9-0585</strain>
    </source>
</reference>
<proteinExistence type="predicted"/>
<dbReference type="InterPro" id="IPR011004">
    <property type="entry name" value="Trimer_LpxA-like_sf"/>
</dbReference>
<accession>A0A7W1T8X6</accession>
<organism evidence="3 4">
    <name type="scientific">Listeria rustica</name>
    <dbReference type="NCBI Taxonomy" id="2713503"/>
    <lineage>
        <taxon>Bacteria</taxon>
        <taxon>Bacillati</taxon>
        <taxon>Bacillota</taxon>
        <taxon>Bacilli</taxon>
        <taxon>Bacillales</taxon>
        <taxon>Listeriaceae</taxon>
        <taxon>Listeria</taxon>
    </lineage>
</organism>
<keyword evidence="4" id="KW-1185">Reference proteome</keyword>
<keyword evidence="3" id="KW-0808">Transferase</keyword>
<dbReference type="CDD" id="cd03360">
    <property type="entry name" value="LbH_AT_putative"/>
    <property type="match status" value="1"/>
</dbReference>
<name>A0A7W1T8X6_9LIST</name>
<gene>
    <name evidence="3" type="ORF">HPK16_14770</name>
</gene>
<evidence type="ECO:0000313" key="3">
    <source>
        <dbReference type="EMBL" id="MBA3927599.1"/>
    </source>
</evidence>
<dbReference type="Proteomes" id="UP000548787">
    <property type="component" value="Unassembled WGS sequence"/>
</dbReference>
<dbReference type="Gene3D" id="3.40.50.20">
    <property type="match status" value="1"/>
</dbReference>
<evidence type="ECO:0000256" key="1">
    <source>
        <dbReference type="PIRSR" id="PIRSR620019-2"/>
    </source>
</evidence>
<dbReference type="PANTHER" id="PTHR43300:SF7">
    <property type="entry name" value="UDP-N-ACETYLBACILLOSAMINE N-ACETYLTRANSFERASE"/>
    <property type="match status" value="1"/>
</dbReference>
<dbReference type="Pfam" id="PF17836">
    <property type="entry name" value="PglD_N"/>
    <property type="match status" value="1"/>
</dbReference>
<dbReference type="RefSeq" id="WP_181677679.1">
    <property type="nucleotide sequence ID" value="NZ_JABJVM010000021.1"/>
</dbReference>
<dbReference type="Gene3D" id="2.160.10.10">
    <property type="entry name" value="Hexapeptide repeat proteins"/>
    <property type="match status" value="1"/>
</dbReference>
<protein>
    <submittedName>
        <fullName evidence="3">Sugar O-acyltransferase</fullName>
    </submittedName>
</protein>
<feature type="domain" description="PglD N-terminal" evidence="2">
    <location>
        <begin position="14"/>
        <end position="92"/>
    </location>
</feature>
<dbReference type="PANTHER" id="PTHR43300">
    <property type="entry name" value="ACETYLTRANSFERASE"/>
    <property type="match status" value="1"/>
</dbReference>
<sequence>MDLFRQRDTEARKKLVIIGSGSQGRMIRNVIEQYDLGFSVWGFLDEQYASLFLEDGINRGPISLAASLYQDENTAFIIAIGDPENKFEVAQSLGFQEERYATVIHPYAYVDPSTHVGYGVYVSANATVMHQGTIGNHTFILAGATLEYETRVADCVLIAANTTISGNVAIQNQVFVGAGSVITQGKKIGSHTIIAANATVLKDVPEHSIAIGTPAVVKVKSSEKSAVNKLARSITKTDVVRGEQ</sequence>